<feature type="compositionally biased region" description="Polar residues" evidence="1">
    <location>
        <begin position="14"/>
        <end position="24"/>
    </location>
</feature>
<sequence length="95" mass="9949">MSGKHAETPESDDTTSVGAPSVEQQRAEVAETVAALAAKADVPARVANEASFQAGRAKEVAQKNPQVIAAAVGAVLAGAIVTIVIRRRRSRRLFR</sequence>
<dbReference type="Proteomes" id="UP000198327">
    <property type="component" value="Unassembled WGS sequence"/>
</dbReference>
<dbReference type="InterPro" id="IPR022062">
    <property type="entry name" value="DUF3618"/>
</dbReference>
<keyword evidence="2" id="KW-0472">Membrane</keyword>
<evidence type="ECO:0000256" key="2">
    <source>
        <dbReference type="SAM" id="Phobius"/>
    </source>
</evidence>
<dbReference type="EMBL" id="FZOW01000018">
    <property type="protein sequence ID" value="SNT42447.1"/>
    <property type="molecule type" value="Genomic_DNA"/>
</dbReference>
<reference evidence="4" key="1">
    <citation type="submission" date="2017-06" db="EMBL/GenBank/DDBJ databases">
        <authorList>
            <person name="Varghese N."/>
            <person name="Submissions S."/>
        </authorList>
    </citation>
    <scope>NUCLEOTIDE SEQUENCE [LARGE SCALE GENOMIC DNA]</scope>
    <source>
        <strain evidence="4">JCM 23211</strain>
    </source>
</reference>
<evidence type="ECO:0000313" key="3">
    <source>
        <dbReference type="EMBL" id="SNT42447.1"/>
    </source>
</evidence>
<organism evidence="3 4">
    <name type="scientific">Rhodococcoides kyotonense</name>
    <dbReference type="NCBI Taxonomy" id="398843"/>
    <lineage>
        <taxon>Bacteria</taxon>
        <taxon>Bacillati</taxon>
        <taxon>Actinomycetota</taxon>
        <taxon>Actinomycetes</taxon>
        <taxon>Mycobacteriales</taxon>
        <taxon>Nocardiaceae</taxon>
        <taxon>Rhodococcoides</taxon>
    </lineage>
</organism>
<evidence type="ECO:0008006" key="5">
    <source>
        <dbReference type="Google" id="ProtNLM"/>
    </source>
</evidence>
<keyword evidence="2" id="KW-1133">Transmembrane helix</keyword>
<protein>
    <recommendedName>
        <fullName evidence="5">DUF3618 domain-containing protein</fullName>
    </recommendedName>
</protein>
<accession>A0A239MHD1</accession>
<gene>
    <name evidence="3" type="ORF">SAMN05421642_11887</name>
</gene>
<keyword evidence="2" id="KW-0812">Transmembrane</keyword>
<feature type="region of interest" description="Disordered" evidence="1">
    <location>
        <begin position="1"/>
        <end position="26"/>
    </location>
</feature>
<feature type="transmembrane region" description="Helical" evidence="2">
    <location>
        <begin position="67"/>
        <end position="85"/>
    </location>
</feature>
<dbReference type="AlphaFoldDB" id="A0A239MHD1"/>
<name>A0A239MHD1_9NOCA</name>
<evidence type="ECO:0000313" key="4">
    <source>
        <dbReference type="Proteomes" id="UP000198327"/>
    </source>
</evidence>
<dbReference type="RefSeq" id="WP_089251121.1">
    <property type="nucleotide sequence ID" value="NZ_FZOW01000018.1"/>
</dbReference>
<dbReference type="Pfam" id="PF12277">
    <property type="entry name" value="DUF3618"/>
    <property type="match status" value="1"/>
</dbReference>
<keyword evidence="4" id="KW-1185">Reference proteome</keyword>
<evidence type="ECO:0000256" key="1">
    <source>
        <dbReference type="SAM" id="MobiDB-lite"/>
    </source>
</evidence>
<proteinExistence type="predicted"/>
<dbReference type="STRING" id="398843.A3K89_13005"/>